<keyword evidence="1" id="KW-0472">Membrane</keyword>
<evidence type="ECO:0000313" key="2">
    <source>
        <dbReference type="EMBL" id="QJA64625.1"/>
    </source>
</evidence>
<keyword evidence="1" id="KW-0812">Transmembrane</keyword>
<gene>
    <name evidence="3" type="ORF">MM415A00233_0049</name>
    <name evidence="2" type="ORF">MM415B00478_0022</name>
</gene>
<protein>
    <recommendedName>
        <fullName evidence="4">Holin</fullName>
    </recommendedName>
</protein>
<evidence type="ECO:0008006" key="4">
    <source>
        <dbReference type="Google" id="ProtNLM"/>
    </source>
</evidence>
<reference evidence="3" key="1">
    <citation type="submission" date="2020-03" db="EMBL/GenBank/DDBJ databases">
        <title>The deep terrestrial virosphere.</title>
        <authorList>
            <person name="Holmfeldt K."/>
            <person name="Nilsson E."/>
            <person name="Simone D."/>
            <person name="Lopez-Fernandez M."/>
            <person name="Wu X."/>
            <person name="de Brujin I."/>
            <person name="Lundin D."/>
            <person name="Andersson A."/>
            <person name="Bertilsson S."/>
            <person name="Dopson M."/>
        </authorList>
    </citation>
    <scope>NUCLEOTIDE SEQUENCE</scope>
    <source>
        <strain evidence="3">MM415A00233</strain>
        <strain evidence="2">MM415B00478</strain>
    </source>
</reference>
<name>A0A6M3KPN3_9ZZZZ</name>
<dbReference type="AlphaFoldDB" id="A0A6M3KPN3"/>
<feature type="transmembrane region" description="Helical" evidence="1">
    <location>
        <begin position="65"/>
        <end position="85"/>
    </location>
</feature>
<dbReference type="EMBL" id="MT142522">
    <property type="protein sequence ID" value="QJA84047.1"/>
    <property type="molecule type" value="Genomic_DNA"/>
</dbReference>
<proteinExistence type="predicted"/>
<organism evidence="3">
    <name type="scientific">viral metagenome</name>
    <dbReference type="NCBI Taxonomy" id="1070528"/>
    <lineage>
        <taxon>unclassified sequences</taxon>
        <taxon>metagenomes</taxon>
        <taxon>organismal metagenomes</taxon>
    </lineage>
</organism>
<evidence type="ECO:0000256" key="1">
    <source>
        <dbReference type="SAM" id="Phobius"/>
    </source>
</evidence>
<dbReference type="EMBL" id="MT141523">
    <property type="protein sequence ID" value="QJA64625.1"/>
    <property type="molecule type" value="Genomic_DNA"/>
</dbReference>
<feature type="transmembrane region" description="Helical" evidence="1">
    <location>
        <begin position="34"/>
        <end position="53"/>
    </location>
</feature>
<feature type="transmembrane region" description="Helical" evidence="1">
    <location>
        <begin position="6"/>
        <end position="22"/>
    </location>
</feature>
<evidence type="ECO:0000313" key="3">
    <source>
        <dbReference type="EMBL" id="QJA84047.1"/>
    </source>
</evidence>
<accession>A0A6M3KPN3</accession>
<sequence length="93" mass="9690">MPQFDLSQLAMYAMVLLVPGIVETAKKFGIQGNASLALSLALGFLFVGLAQAITQGLIPEVALPWISVVVSGLGGGLGVSGYYDLAKKFFGIE</sequence>
<keyword evidence="1" id="KW-1133">Transmembrane helix</keyword>